<gene>
    <name evidence="4" type="primary">hflD</name>
    <name evidence="5" type="ORF">FOKN1_1994</name>
</gene>
<comment type="subcellular location">
    <subcellularLocation>
        <location evidence="4">Cytoplasm</location>
    </subcellularLocation>
    <subcellularLocation>
        <location evidence="4">Cell membrane</location>
        <topology evidence="4">Peripheral membrane protein</topology>
        <orientation evidence="4">Cytoplasmic side</orientation>
    </subcellularLocation>
</comment>
<evidence type="ECO:0000256" key="2">
    <source>
        <dbReference type="ARBA" id="ARBA00022490"/>
    </source>
</evidence>
<sequence length="212" mass="23230">MSQSLSDRCLALAGVFQSALLVREYAHNGRADSAERETLIRSLLITDPASTAEVYGGVEPLRRGLEGLIQRLGGGRGAAPEMETTRYAIALLHLAHKLQRRRDLMDILAEGITQAKHQAEYFSPAHENVIAALADLYQQTVSTLTPRIMVQGEAAVLGNPDNQNWIRALLLAGIRSAVLWEQSGGRRWQLLVRRKALLQAARSLLETTGTAV</sequence>
<organism evidence="5 6">
    <name type="scientific">Thiohalobacter thiocyanaticus</name>
    <dbReference type="NCBI Taxonomy" id="585455"/>
    <lineage>
        <taxon>Bacteria</taxon>
        <taxon>Pseudomonadati</taxon>
        <taxon>Pseudomonadota</taxon>
        <taxon>Gammaproteobacteria</taxon>
        <taxon>Thiohalobacterales</taxon>
        <taxon>Thiohalobacteraceae</taxon>
        <taxon>Thiohalobacter</taxon>
    </lineage>
</organism>
<dbReference type="GO" id="GO:0005886">
    <property type="term" value="C:plasma membrane"/>
    <property type="evidence" value="ECO:0007669"/>
    <property type="project" value="UniProtKB-SubCell"/>
</dbReference>
<keyword evidence="3 4" id="KW-0472">Membrane</keyword>
<keyword evidence="6" id="KW-1185">Reference proteome</keyword>
<dbReference type="NCBIfam" id="NF001246">
    <property type="entry name" value="PRK00218.1-2"/>
    <property type="match status" value="1"/>
</dbReference>
<evidence type="ECO:0000256" key="4">
    <source>
        <dbReference type="HAMAP-Rule" id="MF_00695"/>
    </source>
</evidence>
<dbReference type="Gene3D" id="1.10.3890.10">
    <property type="entry name" value="HflD-like"/>
    <property type="match status" value="1"/>
</dbReference>
<dbReference type="EMBL" id="AP018052">
    <property type="protein sequence ID" value="BAZ94374.1"/>
    <property type="molecule type" value="Genomic_DNA"/>
</dbReference>
<dbReference type="PANTHER" id="PTHR38100:SF1">
    <property type="entry name" value="HIGH FREQUENCY LYSOGENIZATION PROTEIN HFLD"/>
    <property type="match status" value="1"/>
</dbReference>
<reference evidence="5 6" key="1">
    <citation type="submission" date="2017-05" db="EMBL/GenBank/DDBJ databases">
        <title>Thiocyanate degradation by Thiohalobacter thiocyanaticus FOKN1.</title>
        <authorList>
            <person name="Oshiki M."/>
            <person name="Fukushima T."/>
            <person name="Kawano S."/>
            <person name="Nakagawa J."/>
        </authorList>
    </citation>
    <scope>NUCLEOTIDE SEQUENCE [LARGE SCALE GENOMIC DNA]</scope>
    <source>
        <strain evidence="5 6">FOKN1</strain>
    </source>
</reference>
<dbReference type="Pfam" id="PF04356">
    <property type="entry name" value="DUF489"/>
    <property type="match status" value="1"/>
</dbReference>
<dbReference type="HAMAP" id="MF_00695">
    <property type="entry name" value="HflD_protein"/>
    <property type="match status" value="1"/>
</dbReference>
<dbReference type="InterPro" id="IPR007451">
    <property type="entry name" value="HflD"/>
</dbReference>
<keyword evidence="1 4" id="KW-1003">Cell membrane</keyword>
<name>A0A1Z4VT46_9GAMM</name>
<dbReference type="Proteomes" id="UP000218765">
    <property type="component" value="Chromosome"/>
</dbReference>
<dbReference type="AlphaFoldDB" id="A0A1Z4VT46"/>
<evidence type="ECO:0000313" key="6">
    <source>
        <dbReference type="Proteomes" id="UP000218765"/>
    </source>
</evidence>
<keyword evidence="2 4" id="KW-0963">Cytoplasm</keyword>
<accession>A0A1Z4VT46</accession>
<comment type="similarity">
    <text evidence="4">Belongs to the HflD family.</text>
</comment>
<dbReference type="InterPro" id="IPR035932">
    <property type="entry name" value="HflD-like_sf"/>
</dbReference>
<dbReference type="GO" id="GO:0005737">
    <property type="term" value="C:cytoplasm"/>
    <property type="evidence" value="ECO:0007669"/>
    <property type="project" value="UniProtKB-SubCell"/>
</dbReference>
<dbReference type="RefSeq" id="WP_096366472.1">
    <property type="nucleotide sequence ID" value="NZ_AP018052.1"/>
</dbReference>
<dbReference type="KEGG" id="ttc:FOKN1_1994"/>
<dbReference type="OrthoDB" id="9788031at2"/>
<evidence type="ECO:0000256" key="1">
    <source>
        <dbReference type="ARBA" id="ARBA00022475"/>
    </source>
</evidence>
<proteinExistence type="inferred from homology"/>
<evidence type="ECO:0000313" key="5">
    <source>
        <dbReference type="EMBL" id="BAZ94374.1"/>
    </source>
</evidence>
<dbReference type="SUPFAM" id="SSF101322">
    <property type="entry name" value="YcfC-like"/>
    <property type="match status" value="1"/>
</dbReference>
<protein>
    <recommendedName>
        <fullName evidence="4">High frequency lysogenization protein HflD homolog</fullName>
    </recommendedName>
</protein>
<dbReference type="PANTHER" id="PTHR38100">
    <property type="entry name" value="HIGH FREQUENCY LYSOGENIZATION PROTEIN HFLD"/>
    <property type="match status" value="1"/>
</dbReference>
<evidence type="ECO:0000256" key="3">
    <source>
        <dbReference type="ARBA" id="ARBA00023136"/>
    </source>
</evidence>